<sequence length="607" mass="70512">MSFRLIHKIFFFGILVFIISCNQQKENYSAEEIEANSAELNRYFEEEFQKDVAESPMMQTRLGQKTNYGKWDDFSHLKYVEERNMAKRRLEYLKKIDASSLNRETRLSYELYLQKQKNQLEDYNYRFYNYPVNQMHGYHAELPAFLINMHRIDSISDAEAYISRLEGFPEVMEDVIGNLKIREQNGIVPPKFVFDRVLESSRNLIKAKPFVKSSENSALLEDFKLKINELKITGDLKRDLVAKAETALIKKVKPAYEALILFLENQQKRANSDAGAWKFPKGEEFYAYALKTNTTTNLSANEIHEIGLNEVARIHAEMEKIKEEVGFKGTLQDFFAFMREDEQFYYANDSLGRQKYLKEATAIINTMKGDLDKLFKTTPNAALVVKLVEPFREKSAGKAFYQQPAKDGSRPGTYYANLYDMAAMPTYQMEALAYHEGIPGHHMQIAIAQELEDVPQFRKFSFYTAYVEGWGLYSELLPKEIGYYRDPYSDFGRLAMELWRSCRLVVDTGIHAKKWTREEGIAYYKENTPNAESDCIKMVERHIVMPGQATAYKIGMNKILELREHAKEQLGEDFDIREFHDVILLNGALPLNILTEKVNAWISKNNL</sequence>
<evidence type="ECO:0000313" key="2">
    <source>
        <dbReference type="Proteomes" id="UP000635665"/>
    </source>
</evidence>
<dbReference type="RefSeq" id="WP_198638260.1">
    <property type="nucleotide sequence ID" value="NZ_JAEHNY010000005.1"/>
</dbReference>
<accession>A0ABS0TF19</accession>
<dbReference type="EMBL" id="JAEHNY010000005">
    <property type="protein sequence ID" value="MBI6119662.1"/>
    <property type="molecule type" value="Genomic_DNA"/>
</dbReference>
<dbReference type="PANTHER" id="PTHR33361:SF16">
    <property type="entry name" value="DUF885 DOMAIN-CONTAINING PROTEIN"/>
    <property type="match status" value="1"/>
</dbReference>
<evidence type="ECO:0000313" key="1">
    <source>
        <dbReference type="EMBL" id="MBI6119662.1"/>
    </source>
</evidence>
<gene>
    <name evidence="1" type="ORF">I6U50_06475</name>
</gene>
<reference evidence="1 2" key="1">
    <citation type="submission" date="2020-12" db="EMBL/GenBank/DDBJ databases">
        <title>Salegentibacter orientalis sp. nov., isolated from costal sediment.</title>
        <authorList>
            <person name="Lian F.-B."/>
        </authorList>
    </citation>
    <scope>NUCLEOTIDE SEQUENCE [LARGE SCALE GENOMIC DNA]</scope>
    <source>
        <strain evidence="1 2">F60176</strain>
    </source>
</reference>
<name>A0ABS0TF19_9FLAO</name>
<dbReference type="Proteomes" id="UP000635665">
    <property type="component" value="Unassembled WGS sequence"/>
</dbReference>
<proteinExistence type="predicted"/>
<organism evidence="1 2">
    <name type="scientific">Salegentibacter maritimus</name>
    <dbReference type="NCBI Taxonomy" id="2794347"/>
    <lineage>
        <taxon>Bacteria</taxon>
        <taxon>Pseudomonadati</taxon>
        <taxon>Bacteroidota</taxon>
        <taxon>Flavobacteriia</taxon>
        <taxon>Flavobacteriales</taxon>
        <taxon>Flavobacteriaceae</taxon>
        <taxon>Salegentibacter</taxon>
    </lineage>
</organism>
<dbReference type="PROSITE" id="PS51257">
    <property type="entry name" value="PROKAR_LIPOPROTEIN"/>
    <property type="match status" value="1"/>
</dbReference>
<dbReference type="PANTHER" id="PTHR33361">
    <property type="entry name" value="GLR0591 PROTEIN"/>
    <property type="match status" value="1"/>
</dbReference>
<protein>
    <submittedName>
        <fullName evidence="1">DUF885 domain-containing protein</fullName>
    </submittedName>
</protein>
<comment type="caution">
    <text evidence="1">The sequence shown here is derived from an EMBL/GenBank/DDBJ whole genome shotgun (WGS) entry which is preliminary data.</text>
</comment>
<dbReference type="Pfam" id="PF05960">
    <property type="entry name" value="DUF885"/>
    <property type="match status" value="1"/>
</dbReference>
<dbReference type="InterPro" id="IPR010281">
    <property type="entry name" value="DUF885"/>
</dbReference>
<keyword evidence="2" id="KW-1185">Reference proteome</keyword>